<evidence type="ECO:0000313" key="4">
    <source>
        <dbReference type="Proteomes" id="UP000316806"/>
    </source>
</evidence>
<accession>A0A516REU6</accession>
<feature type="transmembrane region" description="Helical" evidence="2">
    <location>
        <begin position="277"/>
        <end position="302"/>
    </location>
</feature>
<keyword evidence="2" id="KW-1133">Transmembrane helix</keyword>
<feature type="transmembrane region" description="Helical" evidence="2">
    <location>
        <begin position="207"/>
        <end position="229"/>
    </location>
</feature>
<organism evidence="3 4">
    <name type="scientific">Streptomyces spectabilis</name>
    <dbReference type="NCBI Taxonomy" id="68270"/>
    <lineage>
        <taxon>Bacteria</taxon>
        <taxon>Bacillati</taxon>
        <taxon>Actinomycetota</taxon>
        <taxon>Actinomycetes</taxon>
        <taxon>Kitasatosporales</taxon>
        <taxon>Streptomycetaceae</taxon>
        <taxon>Streptomyces</taxon>
    </lineage>
</organism>
<evidence type="ECO:0000256" key="2">
    <source>
        <dbReference type="SAM" id="Phobius"/>
    </source>
</evidence>
<feature type="compositionally biased region" description="Polar residues" evidence="1">
    <location>
        <begin position="456"/>
        <end position="473"/>
    </location>
</feature>
<dbReference type="RefSeq" id="WP_144321384.1">
    <property type="nucleotide sequence ID" value="NZ_CP040916.1"/>
</dbReference>
<evidence type="ECO:0008006" key="5">
    <source>
        <dbReference type="Google" id="ProtNLM"/>
    </source>
</evidence>
<dbReference type="AlphaFoldDB" id="A0A516REU6"/>
<protein>
    <recommendedName>
        <fullName evidence="5">DUF1430 domain-containing protein</fullName>
    </recommendedName>
</protein>
<feature type="transmembrane region" description="Helical" evidence="2">
    <location>
        <begin position="659"/>
        <end position="677"/>
    </location>
</feature>
<evidence type="ECO:0000313" key="3">
    <source>
        <dbReference type="EMBL" id="QDQ14168.1"/>
    </source>
</evidence>
<feature type="transmembrane region" description="Helical" evidence="2">
    <location>
        <begin position="606"/>
        <end position="626"/>
    </location>
</feature>
<reference evidence="3 4" key="1">
    <citation type="journal article" date="2019" name="J. Ind. Microbiol. Biotechnol.">
        <title>The complete genomic sequence of Streptomyces spectabilis NRRL-2792 and identification of secondary metabolite biosynthetic gene clusters.</title>
        <authorList>
            <person name="Sinha A."/>
            <person name="Phillips-Salemka S."/>
            <person name="Niraula T.A."/>
            <person name="Short K.A."/>
            <person name="Niraula N.P."/>
        </authorList>
    </citation>
    <scope>NUCLEOTIDE SEQUENCE [LARGE SCALE GENOMIC DNA]</scope>
    <source>
        <strain evidence="3 4">NRRL 2792</strain>
    </source>
</reference>
<feature type="transmembrane region" description="Helical" evidence="2">
    <location>
        <begin position="563"/>
        <end position="585"/>
    </location>
</feature>
<keyword evidence="2" id="KW-0472">Membrane</keyword>
<proteinExistence type="predicted"/>
<dbReference type="EMBL" id="CP040916">
    <property type="protein sequence ID" value="QDQ14168.1"/>
    <property type="molecule type" value="Genomic_DNA"/>
</dbReference>
<dbReference type="Proteomes" id="UP000316806">
    <property type="component" value="Chromosome"/>
</dbReference>
<feature type="region of interest" description="Disordered" evidence="1">
    <location>
        <begin position="456"/>
        <end position="482"/>
    </location>
</feature>
<evidence type="ECO:0000256" key="1">
    <source>
        <dbReference type="SAM" id="MobiDB-lite"/>
    </source>
</evidence>
<sequence length="692" mass="74176">MIFSAMMAFLFVRGLDEQLILGSSAQVWVTKTDDSVSGAQVARAIAAFSDDHKVAVARELPDVKHPDSRRHLYLAAGDPNSDAASWLNDGYPAFSSHITTDVHPIEEIGQRDPRGFYYVFGAPEAADALVTELADLGLGASVQYPLAYSELAQYFAGDELLWSFWVIALAAVTMTGASVLLNAKAYGVLRLQGKSLIGLLARDLKQLAAFWSLAAGTVAAAVLVLLGLYNGLAWLGLFALVTVCLAGVLILLVLAAHAAAVALTFKVGVLRALKGELPARAAFVSTYLVRVPAVLLALGFAMDVTLASQHLTAREDNQENYAQAGDAVTIRLNGSWGGDSRPVVKQVGSWLRRADAAGEIIVAGRHDLQNLSSNARLPQGEILIVNETFLANQPVSDPKGHRYSPAPDNARVTDSATVRLIIPESLASHASNIRKTIPDVFGRMDPEVRRHLKIETSQAKSGQQVFGYNSGDRSPNVAYSPDDDRSLVRDPVLVVVPNGSHILTNDAYTTIATQDGIVFPDPDDVLAPLADNTYGLQAYVAAVNPVGQNAALLLSEAVSSFRLLLFNLIASVAVLLITGVGVCIIHSRKHAQAVFAQHINGWKFTATHRFILVVEGLLAAFLAWWVPVQVWRQNQDLAELSSQGIPAPSPPAQITTLDISAIAVLVVVEFGTVLLALRVFHRRIVKEGAAEA</sequence>
<keyword evidence="2" id="KW-0812">Transmembrane</keyword>
<feature type="transmembrane region" description="Helical" evidence="2">
    <location>
        <begin position="235"/>
        <end position="265"/>
    </location>
</feature>
<feature type="transmembrane region" description="Helical" evidence="2">
    <location>
        <begin position="162"/>
        <end position="186"/>
    </location>
</feature>
<name>A0A516REU6_STRST</name>
<gene>
    <name evidence="3" type="ORF">FH965_29290</name>
</gene>